<protein>
    <submittedName>
        <fullName evidence="2">Uncharacterized protein</fullName>
    </submittedName>
</protein>
<keyword evidence="1" id="KW-1185">Reference proteome</keyword>
<evidence type="ECO:0000313" key="1">
    <source>
        <dbReference type="Proteomes" id="UP000095287"/>
    </source>
</evidence>
<organism evidence="1 2">
    <name type="scientific">Steinernema glaseri</name>
    <dbReference type="NCBI Taxonomy" id="37863"/>
    <lineage>
        <taxon>Eukaryota</taxon>
        <taxon>Metazoa</taxon>
        <taxon>Ecdysozoa</taxon>
        <taxon>Nematoda</taxon>
        <taxon>Chromadorea</taxon>
        <taxon>Rhabditida</taxon>
        <taxon>Tylenchina</taxon>
        <taxon>Panagrolaimomorpha</taxon>
        <taxon>Strongyloidoidea</taxon>
        <taxon>Steinernematidae</taxon>
        <taxon>Steinernema</taxon>
    </lineage>
</organism>
<reference evidence="2" key="1">
    <citation type="submission" date="2016-11" db="UniProtKB">
        <authorList>
            <consortium name="WormBaseParasite"/>
        </authorList>
    </citation>
    <scope>IDENTIFICATION</scope>
</reference>
<proteinExistence type="predicted"/>
<sequence>MTLIEQLNVSERLLIVTTKVKDFIAHIPEAQSNAMDSIAQEGLPLLPQHTKATLEKAMLKSPWPSLGTPFAFHSSWLK</sequence>
<name>A0A1I7Y811_9BILA</name>
<accession>A0A1I7Y811</accession>
<dbReference type="AlphaFoldDB" id="A0A1I7Y811"/>
<dbReference type="Proteomes" id="UP000095287">
    <property type="component" value="Unplaced"/>
</dbReference>
<dbReference type="WBParaSite" id="L893_g13581.t1">
    <property type="protein sequence ID" value="L893_g13581.t1"/>
    <property type="gene ID" value="L893_g13581"/>
</dbReference>
<evidence type="ECO:0000313" key="2">
    <source>
        <dbReference type="WBParaSite" id="L893_g13581.t1"/>
    </source>
</evidence>